<dbReference type="GO" id="GO:0005506">
    <property type="term" value="F:iron ion binding"/>
    <property type="evidence" value="ECO:0007669"/>
    <property type="project" value="TreeGrafter"/>
</dbReference>
<dbReference type="RefSeq" id="XP_028154323.1">
    <property type="nucleotide sequence ID" value="XM_028298522.1"/>
</dbReference>
<dbReference type="GO" id="GO:0004768">
    <property type="term" value="F:stearoyl-CoA 9-desaturase activity"/>
    <property type="evidence" value="ECO:0007669"/>
    <property type="project" value="TreeGrafter"/>
</dbReference>
<evidence type="ECO:0000256" key="8">
    <source>
        <dbReference type="ARBA" id="ARBA00023004"/>
    </source>
</evidence>
<dbReference type="InParanoid" id="A0A6P7H9J3"/>
<keyword evidence="6" id="KW-1133">Transmembrane helix</keyword>
<evidence type="ECO:0000259" key="13">
    <source>
        <dbReference type="Pfam" id="PF00487"/>
    </source>
</evidence>
<dbReference type="Pfam" id="PF00487">
    <property type="entry name" value="FA_desaturase"/>
    <property type="match status" value="1"/>
</dbReference>
<reference evidence="14" key="1">
    <citation type="submission" date="2025-08" db="UniProtKB">
        <authorList>
            <consortium name="RefSeq"/>
        </authorList>
    </citation>
    <scope>IDENTIFICATION</scope>
    <source>
        <tissue evidence="14">Whole insect</tissue>
    </source>
</reference>
<evidence type="ECO:0000256" key="9">
    <source>
        <dbReference type="ARBA" id="ARBA00023098"/>
    </source>
</evidence>
<accession>A0A6P7H9J3</accession>
<evidence type="ECO:0000256" key="3">
    <source>
        <dbReference type="ARBA" id="ARBA00022516"/>
    </source>
</evidence>
<dbReference type="AlphaFoldDB" id="A0A6P7H9J3"/>
<dbReference type="PANTHER" id="PTHR11351:SF31">
    <property type="entry name" value="DESATURASE 1, ISOFORM A-RELATED"/>
    <property type="match status" value="1"/>
</dbReference>
<dbReference type="PANTHER" id="PTHR11351">
    <property type="entry name" value="ACYL-COA DESATURASE"/>
    <property type="match status" value="1"/>
</dbReference>
<evidence type="ECO:0000256" key="1">
    <source>
        <dbReference type="ARBA" id="ARBA00004141"/>
    </source>
</evidence>
<keyword evidence="10" id="KW-0472">Membrane</keyword>
<dbReference type="PRINTS" id="PR00075">
    <property type="entry name" value="FACDDSATRASE"/>
</dbReference>
<keyword evidence="3 12" id="KW-0444">Lipid biosynthesis</keyword>
<sequence>FPDCIYATASVVGITAGNHRLWAHRTYKAKLPLRIFLMLMQTTTIQNNIYVWARDHRLHHKYTDTAADPHNSNRGFFFSHVGWLLMKKNPEVKNKGKNIDMSDVAADPVVQFQIK</sequence>
<comment type="cofactor">
    <cofactor evidence="12">
        <name>Fe(2+)</name>
        <dbReference type="ChEBI" id="CHEBI:29033"/>
    </cofactor>
</comment>
<evidence type="ECO:0000256" key="2">
    <source>
        <dbReference type="ARBA" id="ARBA00009295"/>
    </source>
</evidence>
<feature type="domain" description="Fatty acid desaturase" evidence="13">
    <location>
        <begin position="6"/>
        <end position="88"/>
    </location>
</feature>
<keyword evidence="8" id="KW-0408">Iron</keyword>
<keyword evidence="5" id="KW-0276">Fatty acid metabolism</keyword>
<comment type="subcellular location">
    <subcellularLocation>
        <location evidence="1">Membrane</location>
        <topology evidence="1">Multi-pass membrane protein</topology>
    </subcellularLocation>
</comment>
<dbReference type="InterPro" id="IPR015876">
    <property type="entry name" value="Acyl-CoA_DS"/>
</dbReference>
<comment type="similarity">
    <text evidence="2 12">Belongs to the fatty acid desaturase type 1 family.</text>
</comment>
<evidence type="ECO:0000256" key="6">
    <source>
        <dbReference type="ARBA" id="ARBA00022989"/>
    </source>
</evidence>
<evidence type="ECO:0000256" key="12">
    <source>
        <dbReference type="RuleBase" id="RU000581"/>
    </source>
</evidence>
<keyword evidence="7 12" id="KW-0560">Oxidoreductase</keyword>
<evidence type="ECO:0000313" key="14">
    <source>
        <dbReference type="RefSeq" id="XP_028154323.1"/>
    </source>
</evidence>
<organism evidence="14">
    <name type="scientific">Diabrotica virgifera virgifera</name>
    <name type="common">western corn rootworm</name>
    <dbReference type="NCBI Taxonomy" id="50390"/>
    <lineage>
        <taxon>Eukaryota</taxon>
        <taxon>Metazoa</taxon>
        <taxon>Ecdysozoa</taxon>
        <taxon>Arthropoda</taxon>
        <taxon>Hexapoda</taxon>
        <taxon>Insecta</taxon>
        <taxon>Pterygota</taxon>
        <taxon>Neoptera</taxon>
        <taxon>Endopterygota</taxon>
        <taxon>Coleoptera</taxon>
        <taxon>Polyphaga</taxon>
        <taxon>Cucujiformia</taxon>
        <taxon>Chrysomeloidea</taxon>
        <taxon>Chrysomelidae</taxon>
        <taxon>Galerucinae</taxon>
        <taxon>Diabroticina</taxon>
        <taxon>Diabroticites</taxon>
        <taxon>Diabrotica</taxon>
    </lineage>
</organism>
<comment type="domain">
    <text evidence="12">The histidine box domains are involved in binding the catalytic metal ions.</text>
</comment>
<gene>
    <name evidence="14" type="primary">LOC114347863</name>
</gene>
<name>A0A6P7H9J3_DIAVI</name>
<evidence type="ECO:0000256" key="5">
    <source>
        <dbReference type="ARBA" id="ARBA00022832"/>
    </source>
</evidence>
<dbReference type="InterPro" id="IPR005804">
    <property type="entry name" value="FA_desaturase_dom"/>
</dbReference>
<evidence type="ECO:0000256" key="11">
    <source>
        <dbReference type="ARBA" id="ARBA00023160"/>
    </source>
</evidence>
<keyword evidence="11 12" id="KW-0275">Fatty acid biosynthesis</keyword>
<feature type="non-terminal residue" evidence="14">
    <location>
        <position position="1"/>
    </location>
</feature>
<evidence type="ECO:0000256" key="4">
    <source>
        <dbReference type="ARBA" id="ARBA00022692"/>
    </source>
</evidence>
<evidence type="ECO:0000256" key="7">
    <source>
        <dbReference type="ARBA" id="ARBA00023002"/>
    </source>
</evidence>
<dbReference type="GO" id="GO:0006636">
    <property type="term" value="P:unsaturated fatty acid biosynthetic process"/>
    <property type="evidence" value="ECO:0007669"/>
    <property type="project" value="TreeGrafter"/>
</dbReference>
<evidence type="ECO:0000256" key="10">
    <source>
        <dbReference type="ARBA" id="ARBA00023136"/>
    </source>
</evidence>
<dbReference type="GO" id="GO:0005789">
    <property type="term" value="C:endoplasmic reticulum membrane"/>
    <property type="evidence" value="ECO:0007669"/>
    <property type="project" value="TreeGrafter"/>
</dbReference>
<proteinExistence type="inferred from homology"/>
<protein>
    <submittedName>
        <fullName evidence="14">Acyl-CoA desaturase 4-like</fullName>
    </submittedName>
</protein>
<dbReference type="CDD" id="cd03505">
    <property type="entry name" value="Delta9-FADS-like"/>
    <property type="match status" value="1"/>
</dbReference>
<keyword evidence="9" id="KW-0443">Lipid metabolism</keyword>
<keyword evidence="4 12" id="KW-0812">Transmembrane</keyword>